<feature type="domain" description="AB hydrolase-1" evidence="1">
    <location>
        <begin position="53"/>
        <end position="160"/>
    </location>
</feature>
<keyword evidence="3" id="KW-1185">Reference proteome</keyword>
<evidence type="ECO:0000259" key="1">
    <source>
        <dbReference type="Pfam" id="PF00561"/>
    </source>
</evidence>
<dbReference type="GO" id="GO:0016787">
    <property type="term" value="F:hydrolase activity"/>
    <property type="evidence" value="ECO:0007669"/>
    <property type="project" value="UniProtKB-KW"/>
</dbReference>
<accession>A0A6N7QVQ0</accession>
<dbReference type="PANTHER" id="PTHR43798">
    <property type="entry name" value="MONOACYLGLYCEROL LIPASE"/>
    <property type="match status" value="1"/>
</dbReference>
<comment type="caution">
    <text evidence="2">The sequence shown here is derived from an EMBL/GenBank/DDBJ whole genome shotgun (WGS) entry which is preliminary data.</text>
</comment>
<dbReference type="Pfam" id="PF00561">
    <property type="entry name" value="Abhydrolase_1"/>
    <property type="match status" value="1"/>
</dbReference>
<dbReference type="EMBL" id="WJEE01000002">
    <property type="protein sequence ID" value="MRI65041.1"/>
    <property type="molecule type" value="Genomic_DNA"/>
</dbReference>
<reference evidence="2 3" key="1">
    <citation type="submission" date="2019-10" db="EMBL/GenBank/DDBJ databases">
        <title>Gracilibacillus salitolerans sp. nov., a moderate halophile isolated from a saline soil in northwest China.</title>
        <authorList>
            <person name="Gan L."/>
        </authorList>
    </citation>
    <scope>NUCLEOTIDE SEQUENCE [LARGE SCALE GENOMIC DNA]</scope>
    <source>
        <strain evidence="2 3">TP2-8</strain>
    </source>
</reference>
<dbReference type="InterPro" id="IPR029058">
    <property type="entry name" value="AB_hydrolase_fold"/>
</dbReference>
<dbReference type="Proteomes" id="UP000435187">
    <property type="component" value="Unassembled WGS sequence"/>
</dbReference>
<evidence type="ECO:0000313" key="2">
    <source>
        <dbReference type="EMBL" id="MRI65041.1"/>
    </source>
</evidence>
<proteinExistence type="predicted"/>
<name>A0A6N7QVQ0_9BACI</name>
<gene>
    <name evidence="2" type="ORF">GH885_01600</name>
</gene>
<keyword evidence="2" id="KW-0378">Hydrolase</keyword>
<dbReference type="AlphaFoldDB" id="A0A6N7QVQ0"/>
<protein>
    <submittedName>
        <fullName evidence="2">Alpha/beta fold hydrolase</fullName>
    </submittedName>
</protein>
<dbReference type="InterPro" id="IPR050266">
    <property type="entry name" value="AB_hydrolase_sf"/>
</dbReference>
<dbReference type="Gene3D" id="3.40.50.1820">
    <property type="entry name" value="alpha/beta hydrolase"/>
    <property type="match status" value="1"/>
</dbReference>
<dbReference type="InterPro" id="IPR000073">
    <property type="entry name" value="AB_hydrolase_1"/>
</dbReference>
<dbReference type="RefSeq" id="WP_153833923.1">
    <property type="nucleotide sequence ID" value="NZ_JBHUMW010000072.1"/>
</dbReference>
<evidence type="ECO:0000313" key="3">
    <source>
        <dbReference type="Proteomes" id="UP000435187"/>
    </source>
</evidence>
<organism evidence="2 3">
    <name type="scientific">Gracilibacillus thailandensis</name>
    <dbReference type="NCBI Taxonomy" id="563735"/>
    <lineage>
        <taxon>Bacteria</taxon>
        <taxon>Bacillati</taxon>
        <taxon>Bacillota</taxon>
        <taxon>Bacilli</taxon>
        <taxon>Bacillales</taxon>
        <taxon>Bacillaceae</taxon>
        <taxon>Gracilibacillus</taxon>
    </lineage>
</organism>
<dbReference type="GO" id="GO:0016020">
    <property type="term" value="C:membrane"/>
    <property type="evidence" value="ECO:0007669"/>
    <property type="project" value="TreeGrafter"/>
</dbReference>
<sequence length="300" mass="34197">MTTIYKSKEGKRIITEKYEKYLDNLPFDVEREYVDTSFGTTHILVAGPENAQPVIILQGGNCINPMTLSWFSPLAEQYRIYAPDTVGHPGFSAEKRVSAKDQSFAHWIEELMNHYQISKSAFIGPSYGGGIILRLATFIPDKIASAILVAPAGLKLGSKWQMIRDILYPLICFHITSSNKHLQKMTNVMSDNSMKEIDVELIGDVMKYVKLEQNMPKLTEKEELVNYNAPTLVIAGTKDVYFPESKIHHRAKEIIPNLVAFKSYEMGHFPSEEYLAKMNQQIEKFLEEYYEEVDIVQSSI</sequence>
<dbReference type="PRINTS" id="PR00111">
    <property type="entry name" value="ABHYDROLASE"/>
</dbReference>
<dbReference type="SUPFAM" id="SSF53474">
    <property type="entry name" value="alpha/beta-Hydrolases"/>
    <property type="match status" value="1"/>
</dbReference>
<dbReference type="PANTHER" id="PTHR43798:SF33">
    <property type="entry name" value="HYDROLASE, PUTATIVE (AFU_ORTHOLOGUE AFUA_2G14860)-RELATED"/>
    <property type="match status" value="1"/>
</dbReference>